<evidence type="ECO:0000313" key="1">
    <source>
        <dbReference type="EMBL" id="KFD61830.1"/>
    </source>
</evidence>
<dbReference type="EMBL" id="KL367609">
    <property type="protein sequence ID" value="KFD61830.1"/>
    <property type="molecule type" value="Genomic_DNA"/>
</dbReference>
<protein>
    <submittedName>
        <fullName evidence="1">Uncharacterized protein</fullName>
    </submittedName>
</protein>
<organism evidence="1">
    <name type="scientific">Trichuris suis</name>
    <name type="common">pig whipworm</name>
    <dbReference type="NCBI Taxonomy" id="68888"/>
    <lineage>
        <taxon>Eukaryota</taxon>
        <taxon>Metazoa</taxon>
        <taxon>Ecdysozoa</taxon>
        <taxon>Nematoda</taxon>
        <taxon>Enoplea</taxon>
        <taxon>Dorylaimia</taxon>
        <taxon>Trichinellida</taxon>
        <taxon>Trichuridae</taxon>
        <taxon>Trichuris</taxon>
    </lineage>
</organism>
<reference evidence="1" key="1">
    <citation type="journal article" date="2014" name="Nat. Genet.">
        <title>Genome and transcriptome of the porcine whipworm Trichuris suis.</title>
        <authorList>
            <person name="Jex A.R."/>
            <person name="Nejsum P."/>
            <person name="Schwarz E.M."/>
            <person name="Hu L."/>
            <person name="Young N.D."/>
            <person name="Hall R.S."/>
            <person name="Korhonen P.K."/>
            <person name="Liao S."/>
            <person name="Thamsborg S."/>
            <person name="Xia J."/>
            <person name="Xu P."/>
            <person name="Wang S."/>
            <person name="Scheerlinck J.P."/>
            <person name="Hofmann A."/>
            <person name="Sternberg P.W."/>
            <person name="Wang J."/>
            <person name="Gasser R.B."/>
        </authorList>
    </citation>
    <scope>NUCLEOTIDE SEQUENCE [LARGE SCALE GENOMIC DNA]</scope>
    <source>
        <strain evidence="1">DCEP-RM93F</strain>
    </source>
</reference>
<name>A0A085MX84_9BILA</name>
<dbReference type="AlphaFoldDB" id="A0A085MX84"/>
<gene>
    <name evidence="1" type="ORF">M514_12529</name>
</gene>
<proteinExistence type="predicted"/>
<sequence>MLTSQSTPQASTGSGVHQFSQLRIIKVQQGEIKILRNKRTNTSPMQEFKEAQRVPSYHILCRHFLPLPDFLYAPKTRITLARFDLHVWLSLSTYSLHLAFLICLDLSSVCIHRHQSFHVPGSSSDRCFSCVYFASGDALCGLAFRCLLFYPGCSLMNAFIVSHSFEKMLNYNIGFCLCEHKTSANHL</sequence>
<accession>A0A085MX84</accession>
<dbReference type="Proteomes" id="UP000030758">
    <property type="component" value="Unassembled WGS sequence"/>
</dbReference>